<dbReference type="CDD" id="cd18548">
    <property type="entry name" value="ABC_6TM_Tm287_like"/>
    <property type="match status" value="1"/>
</dbReference>
<evidence type="ECO:0000256" key="2">
    <source>
        <dbReference type="ARBA" id="ARBA00022448"/>
    </source>
</evidence>
<dbReference type="InterPro" id="IPR011527">
    <property type="entry name" value="ABC1_TM_dom"/>
</dbReference>
<evidence type="ECO:0000259" key="11">
    <source>
        <dbReference type="PROSITE" id="PS50929"/>
    </source>
</evidence>
<feature type="transmembrane region" description="Helical" evidence="9">
    <location>
        <begin position="237"/>
        <end position="260"/>
    </location>
</feature>
<dbReference type="PANTHER" id="PTHR43394">
    <property type="entry name" value="ATP-DEPENDENT PERMEASE MDL1, MITOCHONDRIAL"/>
    <property type="match status" value="1"/>
</dbReference>
<dbReference type="PROSITE" id="PS00211">
    <property type="entry name" value="ABC_TRANSPORTER_1"/>
    <property type="match status" value="1"/>
</dbReference>
<dbReference type="InterPro" id="IPR003593">
    <property type="entry name" value="AAA+_ATPase"/>
</dbReference>
<proteinExistence type="predicted"/>
<keyword evidence="13" id="KW-1185">Reference proteome</keyword>
<dbReference type="GO" id="GO:0005524">
    <property type="term" value="F:ATP binding"/>
    <property type="evidence" value="ECO:0007669"/>
    <property type="project" value="UniProtKB-KW"/>
</dbReference>
<keyword evidence="6 12" id="KW-0067">ATP-binding</keyword>
<dbReference type="InterPro" id="IPR027417">
    <property type="entry name" value="P-loop_NTPase"/>
</dbReference>
<reference evidence="12 13" key="1">
    <citation type="submission" date="2019-02" db="EMBL/GenBank/DDBJ databases">
        <title>Draft genome sequence of Amycolatopsis sp. 8-3EHSu isolated from roots of Suaeda maritima.</title>
        <authorList>
            <person name="Duangmal K."/>
            <person name="Chantavorakit T."/>
        </authorList>
    </citation>
    <scope>NUCLEOTIDE SEQUENCE [LARGE SCALE GENOMIC DNA]</scope>
    <source>
        <strain evidence="12 13">8-3EHSu</strain>
    </source>
</reference>
<keyword evidence="4 9" id="KW-0812">Transmembrane</keyword>
<dbReference type="InterPro" id="IPR003439">
    <property type="entry name" value="ABC_transporter-like_ATP-bd"/>
</dbReference>
<evidence type="ECO:0000256" key="7">
    <source>
        <dbReference type="ARBA" id="ARBA00022989"/>
    </source>
</evidence>
<evidence type="ECO:0000256" key="4">
    <source>
        <dbReference type="ARBA" id="ARBA00022692"/>
    </source>
</evidence>
<dbReference type="GO" id="GO:0016887">
    <property type="term" value="F:ATP hydrolysis activity"/>
    <property type="evidence" value="ECO:0007669"/>
    <property type="project" value="InterPro"/>
</dbReference>
<dbReference type="InterPro" id="IPR039421">
    <property type="entry name" value="Type_1_exporter"/>
</dbReference>
<dbReference type="GO" id="GO:0015421">
    <property type="term" value="F:ABC-type oligopeptide transporter activity"/>
    <property type="evidence" value="ECO:0007669"/>
    <property type="project" value="TreeGrafter"/>
</dbReference>
<dbReference type="PROSITE" id="PS50893">
    <property type="entry name" value="ABC_TRANSPORTER_2"/>
    <property type="match status" value="1"/>
</dbReference>
<keyword evidence="3" id="KW-1003">Cell membrane</keyword>
<comment type="caution">
    <text evidence="12">The sequence shown here is derived from an EMBL/GenBank/DDBJ whole genome shotgun (WGS) entry which is preliminary data.</text>
</comment>
<dbReference type="PANTHER" id="PTHR43394:SF1">
    <property type="entry name" value="ATP-BINDING CASSETTE SUB-FAMILY B MEMBER 10, MITOCHONDRIAL"/>
    <property type="match status" value="1"/>
</dbReference>
<evidence type="ECO:0000313" key="12">
    <source>
        <dbReference type="EMBL" id="RZQ60176.1"/>
    </source>
</evidence>
<dbReference type="AlphaFoldDB" id="A0A4Q7J174"/>
<keyword evidence="2" id="KW-0813">Transport</keyword>
<feature type="domain" description="ABC transmembrane type-1" evidence="11">
    <location>
        <begin position="18"/>
        <end position="300"/>
    </location>
</feature>
<dbReference type="GO" id="GO:0005886">
    <property type="term" value="C:plasma membrane"/>
    <property type="evidence" value="ECO:0007669"/>
    <property type="project" value="UniProtKB-SubCell"/>
</dbReference>
<dbReference type="Gene3D" id="3.40.50.300">
    <property type="entry name" value="P-loop containing nucleotide triphosphate hydrolases"/>
    <property type="match status" value="1"/>
</dbReference>
<dbReference type="SMART" id="SM00382">
    <property type="entry name" value="AAA"/>
    <property type="match status" value="1"/>
</dbReference>
<evidence type="ECO:0000256" key="3">
    <source>
        <dbReference type="ARBA" id="ARBA00022475"/>
    </source>
</evidence>
<dbReference type="Gene3D" id="1.20.1560.10">
    <property type="entry name" value="ABC transporter type 1, transmembrane domain"/>
    <property type="match status" value="1"/>
</dbReference>
<feature type="transmembrane region" description="Helical" evidence="9">
    <location>
        <begin position="280"/>
        <end position="299"/>
    </location>
</feature>
<evidence type="ECO:0000259" key="10">
    <source>
        <dbReference type="PROSITE" id="PS50893"/>
    </source>
</evidence>
<keyword evidence="8 9" id="KW-0472">Membrane</keyword>
<feature type="domain" description="ABC transporter" evidence="10">
    <location>
        <begin position="333"/>
        <end position="568"/>
    </location>
</feature>
<evidence type="ECO:0000256" key="8">
    <source>
        <dbReference type="ARBA" id="ARBA00023136"/>
    </source>
</evidence>
<dbReference type="Proteomes" id="UP000292003">
    <property type="component" value="Unassembled WGS sequence"/>
</dbReference>
<dbReference type="SUPFAM" id="SSF52540">
    <property type="entry name" value="P-loop containing nucleoside triphosphate hydrolases"/>
    <property type="match status" value="1"/>
</dbReference>
<dbReference type="SUPFAM" id="SSF90123">
    <property type="entry name" value="ABC transporter transmembrane region"/>
    <property type="match status" value="1"/>
</dbReference>
<evidence type="ECO:0000256" key="1">
    <source>
        <dbReference type="ARBA" id="ARBA00004651"/>
    </source>
</evidence>
<evidence type="ECO:0000256" key="5">
    <source>
        <dbReference type="ARBA" id="ARBA00022741"/>
    </source>
</evidence>
<comment type="subcellular location">
    <subcellularLocation>
        <location evidence="1">Cell membrane</location>
        <topology evidence="1">Multi-pass membrane protein</topology>
    </subcellularLocation>
</comment>
<dbReference type="OrthoDB" id="9806127at2"/>
<keyword evidence="5" id="KW-0547">Nucleotide-binding</keyword>
<dbReference type="Pfam" id="PF00664">
    <property type="entry name" value="ABC_membrane"/>
    <property type="match status" value="1"/>
</dbReference>
<dbReference type="RefSeq" id="WP_130478877.1">
    <property type="nucleotide sequence ID" value="NZ_SFCC01000018.1"/>
</dbReference>
<evidence type="ECO:0000256" key="6">
    <source>
        <dbReference type="ARBA" id="ARBA00022840"/>
    </source>
</evidence>
<feature type="transmembrane region" description="Helical" evidence="9">
    <location>
        <begin position="54"/>
        <end position="78"/>
    </location>
</feature>
<feature type="transmembrane region" description="Helical" evidence="9">
    <location>
        <begin position="128"/>
        <end position="151"/>
    </location>
</feature>
<keyword evidence="7 9" id="KW-1133">Transmembrane helix</keyword>
<protein>
    <submittedName>
        <fullName evidence="12">ABC transporter ATP-binding protein</fullName>
    </submittedName>
</protein>
<organism evidence="12 13">
    <name type="scientific">Amycolatopsis suaedae</name>
    <dbReference type="NCBI Taxonomy" id="2510978"/>
    <lineage>
        <taxon>Bacteria</taxon>
        <taxon>Bacillati</taxon>
        <taxon>Actinomycetota</taxon>
        <taxon>Actinomycetes</taxon>
        <taxon>Pseudonocardiales</taxon>
        <taxon>Pseudonocardiaceae</taxon>
        <taxon>Amycolatopsis</taxon>
    </lineage>
</organism>
<dbReference type="InterPro" id="IPR017871">
    <property type="entry name" value="ABC_transporter-like_CS"/>
</dbReference>
<dbReference type="EMBL" id="SFCC01000018">
    <property type="protein sequence ID" value="RZQ60176.1"/>
    <property type="molecule type" value="Genomic_DNA"/>
</dbReference>
<dbReference type="InterPro" id="IPR036640">
    <property type="entry name" value="ABC1_TM_sf"/>
</dbReference>
<evidence type="ECO:0000256" key="9">
    <source>
        <dbReference type="SAM" id="Phobius"/>
    </source>
</evidence>
<feature type="transmembrane region" description="Helical" evidence="9">
    <location>
        <begin position="12"/>
        <end position="34"/>
    </location>
</feature>
<sequence>MLISLLRRYLRPYRGMVVLAGLLQLVEVVAMLLLPTLNASVIDRGVVAGDEGHILWMGALMVLVAAAAAGAGLGSVLCGARAALALGRDLRAEVFHRVQSLSAQQVERIGGSSLTTRSTNDVQQVETVALDGLTTLAAVPAICLGSVALALSQDVPLSFVLLAFIPVITVLVWAAQRRLTAVYGRIQPAVDRLNRIVGEQVSGARVVRAFARDAHERERFGRTNAELLGHSLRAGRLFAVMFPAVSLASGAGTVAVVWLGAVRVDGGEIGIGTVNAFVEYLVYITWSITMATFVFLVVPRASVSARRIREVLDTVADLTPPVPARPGRTRGTLLLRGVTYRYPGAELPSVHGVDLRAGPGETVAVIGSTGSGKTTLLNLVLRGADVTEGAVLVNGVDVRELDPAELTATVGVVPQRAHLFSGTVAANLRFGDPDATDAELWRALGVAQARELVENLPGGLAAEIAGGGANLSGGQRQRLTIARTLVRRPAVYLFDDCFSALDPDTEAALLAALRAETAAATVLVVAQRVSTVRHADRIVVLDDGRVVGCGPHEELLATCETYRDIASSQHAGLGAP</sequence>
<dbReference type="FunFam" id="3.40.50.300:FF:000854">
    <property type="entry name" value="Multidrug ABC transporter ATP-binding protein"/>
    <property type="match status" value="1"/>
</dbReference>
<feature type="transmembrane region" description="Helical" evidence="9">
    <location>
        <begin position="157"/>
        <end position="175"/>
    </location>
</feature>
<dbReference type="Pfam" id="PF00005">
    <property type="entry name" value="ABC_tran"/>
    <property type="match status" value="1"/>
</dbReference>
<gene>
    <name evidence="12" type="ORF">EWH70_29745</name>
</gene>
<accession>A0A4Q7J174</accession>
<dbReference type="PROSITE" id="PS50929">
    <property type="entry name" value="ABC_TM1F"/>
    <property type="match status" value="1"/>
</dbReference>
<evidence type="ECO:0000313" key="13">
    <source>
        <dbReference type="Proteomes" id="UP000292003"/>
    </source>
</evidence>
<name>A0A4Q7J174_9PSEU</name>